<sequence>MTSPSSSTPGVAPAGGTAARRAMSRRVALRGVAVVAALAVLGYGVYWWTTARYLESTDDAYVGGDVTMLAPKVPGYIAQVLVTDNQSVKAGDVLVRLDDRDYRAALAKAEGAVAAQQALLANLDAAARLQTAVIAQARASVAAVAADARRAHDDQVRYQDLVAKSAVSVQSAQKADADYKQVVAYRDRAEAGAVAAQRQLDVIAAQKRQAQAALAQAVAERDIARLNLEDTVLRAPVDGTVGNRRARVGAYAPAGTQLLSVVPAHGLWVDANFKEGQLARLRPGMPVRIEADVLPGRVFHGRVASLAPATGAQFSVLPPENATGNFTKIVQRVPVRVQLDDADARLGTLRPGLSVTAEVDSRAGGRDESAPPAKPAKPAKPVVPAAPTASAPARVAAR</sequence>
<accession>A0A5E4ST45</accession>
<protein>
    <submittedName>
        <fullName evidence="5">Hemolysin D</fullName>
    </submittedName>
</protein>
<evidence type="ECO:0000259" key="4">
    <source>
        <dbReference type="Pfam" id="PF25954"/>
    </source>
</evidence>
<name>A0A5E4ST45_9BURK</name>
<dbReference type="SUPFAM" id="SSF111369">
    <property type="entry name" value="HlyD-like secretion proteins"/>
    <property type="match status" value="2"/>
</dbReference>
<evidence type="ECO:0000256" key="1">
    <source>
        <dbReference type="SAM" id="MobiDB-lite"/>
    </source>
</evidence>
<evidence type="ECO:0000313" key="6">
    <source>
        <dbReference type="Proteomes" id="UP000367825"/>
    </source>
</evidence>
<dbReference type="PANTHER" id="PTHR30386">
    <property type="entry name" value="MEMBRANE FUSION SUBUNIT OF EMRAB-TOLC MULTIDRUG EFFLUX PUMP"/>
    <property type="match status" value="1"/>
</dbReference>
<keyword evidence="2" id="KW-0472">Membrane</keyword>
<dbReference type="Pfam" id="PF25917">
    <property type="entry name" value="BSH_RND"/>
    <property type="match status" value="1"/>
</dbReference>
<feature type="compositionally biased region" description="Low complexity" evidence="1">
    <location>
        <begin position="379"/>
        <end position="398"/>
    </location>
</feature>
<feature type="transmembrane region" description="Helical" evidence="2">
    <location>
        <begin position="27"/>
        <end position="48"/>
    </location>
</feature>
<reference evidence="5 6" key="1">
    <citation type="submission" date="2019-08" db="EMBL/GenBank/DDBJ databases">
        <authorList>
            <person name="Peeters C."/>
        </authorList>
    </citation>
    <scope>NUCLEOTIDE SEQUENCE [LARGE SCALE GENOMIC DNA]</scope>
    <source>
        <strain evidence="5 6">LMG 31109</strain>
    </source>
</reference>
<dbReference type="InterPro" id="IPR058625">
    <property type="entry name" value="MdtA-like_BSH"/>
</dbReference>
<keyword evidence="2" id="KW-0812">Transmembrane</keyword>
<dbReference type="InterPro" id="IPR050739">
    <property type="entry name" value="MFP"/>
</dbReference>
<dbReference type="GO" id="GO:0055085">
    <property type="term" value="P:transmembrane transport"/>
    <property type="evidence" value="ECO:0007669"/>
    <property type="project" value="InterPro"/>
</dbReference>
<dbReference type="Pfam" id="PF25954">
    <property type="entry name" value="Beta-barrel_RND_2"/>
    <property type="match status" value="1"/>
</dbReference>
<gene>
    <name evidence="5" type="ORF">PNO31109_00944</name>
</gene>
<dbReference type="PROSITE" id="PS51318">
    <property type="entry name" value="TAT"/>
    <property type="match status" value="1"/>
</dbReference>
<dbReference type="PRINTS" id="PR01490">
    <property type="entry name" value="RTXTOXIND"/>
</dbReference>
<dbReference type="Proteomes" id="UP000367825">
    <property type="component" value="Unassembled WGS sequence"/>
</dbReference>
<evidence type="ECO:0000313" key="5">
    <source>
        <dbReference type="EMBL" id="VVD78132.1"/>
    </source>
</evidence>
<dbReference type="Gene3D" id="2.40.30.170">
    <property type="match status" value="1"/>
</dbReference>
<feature type="domain" description="Multidrug resistance protein MdtA-like barrel-sandwich hybrid" evidence="3">
    <location>
        <begin position="69"/>
        <end position="262"/>
    </location>
</feature>
<dbReference type="PANTHER" id="PTHR30386:SF24">
    <property type="entry name" value="MULTIDRUG RESISTANCE EFFLUX PUMP"/>
    <property type="match status" value="1"/>
</dbReference>
<evidence type="ECO:0000256" key="2">
    <source>
        <dbReference type="SAM" id="Phobius"/>
    </source>
</evidence>
<dbReference type="EMBL" id="CABPSC010000002">
    <property type="protein sequence ID" value="VVD78132.1"/>
    <property type="molecule type" value="Genomic_DNA"/>
</dbReference>
<dbReference type="Gene3D" id="2.40.50.100">
    <property type="match status" value="1"/>
</dbReference>
<keyword evidence="6" id="KW-1185">Reference proteome</keyword>
<proteinExistence type="predicted"/>
<dbReference type="InterPro" id="IPR006311">
    <property type="entry name" value="TAT_signal"/>
</dbReference>
<feature type="domain" description="CusB-like beta-barrel" evidence="4">
    <location>
        <begin position="267"/>
        <end position="313"/>
    </location>
</feature>
<dbReference type="InterPro" id="IPR058792">
    <property type="entry name" value="Beta-barrel_RND_2"/>
</dbReference>
<keyword evidence="2" id="KW-1133">Transmembrane helix</keyword>
<feature type="compositionally biased region" description="Basic and acidic residues" evidence="1">
    <location>
        <begin position="359"/>
        <end position="369"/>
    </location>
</feature>
<dbReference type="OrthoDB" id="9811754at2"/>
<organism evidence="5 6">
    <name type="scientific">Pandoraea nosoerga</name>
    <dbReference type="NCBI Taxonomy" id="2508296"/>
    <lineage>
        <taxon>Bacteria</taxon>
        <taxon>Pseudomonadati</taxon>
        <taxon>Pseudomonadota</taxon>
        <taxon>Betaproteobacteria</taxon>
        <taxon>Burkholderiales</taxon>
        <taxon>Burkholderiaceae</taxon>
        <taxon>Pandoraea</taxon>
    </lineage>
</organism>
<dbReference type="AlphaFoldDB" id="A0A5E4ST45"/>
<dbReference type="Gene3D" id="1.10.287.470">
    <property type="entry name" value="Helix hairpin bin"/>
    <property type="match status" value="1"/>
</dbReference>
<evidence type="ECO:0000259" key="3">
    <source>
        <dbReference type="Pfam" id="PF25917"/>
    </source>
</evidence>
<feature type="region of interest" description="Disordered" evidence="1">
    <location>
        <begin position="357"/>
        <end position="398"/>
    </location>
</feature>